<dbReference type="Proteomes" id="UP000663629">
    <property type="component" value="Chromosome 2"/>
</dbReference>
<name>A0ABX7JKC8_9RHOB</name>
<organism evidence="1 2">
    <name type="scientific">Paracoccus methylovorus</name>
    <dbReference type="NCBI Taxonomy" id="2812658"/>
    <lineage>
        <taxon>Bacteria</taxon>
        <taxon>Pseudomonadati</taxon>
        <taxon>Pseudomonadota</taxon>
        <taxon>Alphaproteobacteria</taxon>
        <taxon>Rhodobacterales</taxon>
        <taxon>Paracoccaceae</taxon>
        <taxon>Paracoccus</taxon>
    </lineage>
</organism>
<dbReference type="RefSeq" id="WP_205295667.1">
    <property type="nucleotide sequence ID" value="NZ_CP070371.1"/>
</dbReference>
<dbReference type="EMBL" id="CP070371">
    <property type="protein sequence ID" value="QRZ14695.1"/>
    <property type="molecule type" value="Genomic_DNA"/>
</dbReference>
<evidence type="ECO:0000313" key="1">
    <source>
        <dbReference type="EMBL" id="QRZ14695.1"/>
    </source>
</evidence>
<keyword evidence="2" id="KW-1185">Reference proteome</keyword>
<reference evidence="1 2" key="1">
    <citation type="submission" date="2021-02" db="EMBL/GenBank/DDBJ databases">
        <title>Paracoccus methylovroum sp.nov., a new methanol and methylamine utilizing methylotrophic denitrifer.</title>
        <authorList>
            <person name="Timsy T."/>
            <person name="Behrendt U."/>
            <person name="Ulrich A."/>
            <person name="Spanner T."/>
            <person name="Foesel B.U."/>
            <person name="Horn M.A."/>
            <person name="Kolb S."/>
        </authorList>
    </citation>
    <scope>NUCLEOTIDE SEQUENCE [LARGE SCALE GENOMIC DNA]</scope>
    <source>
        <strain evidence="1 2">H4-D09</strain>
    </source>
</reference>
<evidence type="ECO:0000313" key="2">
    <source>
        <dbReference type="Proteomes" id="UP000663629"/>
    </source>
</evidence>
<gene>
    <name evidence="1" type="ORF">JWJ88_17170</name>
</gene>
<accession>A0ABX7JKC8</accession>
<proteinExistence type="predicted"/>
<protein>
    <submittedName>
        <fullName evidence="1">Uncharacterized protein</fullName>
    </submittedName>
</protein>
<sequence>MRDWFAGQALAGILAGHFADTIPHDDISGGGQAAYFAYQYADAMLAAREGGAA</sequence>